<feature type="compositionally biased region" description="Basic and acidic residues" evidence="6">
    <location>
        <begin position="663"/>
        <end position="673"/>
    </location>
</feature>
<evidence type="ECO:0000256" key="2">
    <source>
        <dbReference type="ARBA" id="ARBA00023117"/>
    </source>
</evidence>
<evidence type="ECO:0000259" key="7">
    <source>
        <dbReference type="PROSITE" id="PS50014"/>
    </source>
</evidence>
<accession>A0A9Q0ZS25</accession>
<dbReference type="EMBL" id="JAPFFK010000009">
    <property type="protein sequence ID" value="KAJ6744885.1"/>
    <property type="molecule type" value="Genomic_DNA"/>
</dbReference>
<proteinExistence type="predicted"/>
<dbReference type="Pfam" id="PF17035">
    <property type="entry name" value="BET"/>
    <property type="match status" value="1"/>
</dbReference>
<name>A0A9Q0ZS25_SALPP</name>
<dbReference type="InterPro" id="IPR036427">
    <property type="entry name" value="Bromodomain-like_sf"/>
</dbReference>
<dbReference type="PANTHER" id="PTHR45926">
    <property type="entry name" value="OSJNBA0053K19.4 PROTEIN"/>
    <property type="match status" value="1"/>
</dbReference>
<evidence type="ECO:0000313" key="9">
    <source>
        <dbReference type="EMBL" id="KAJ6744885.1"/>
    </source>
</evidence>
<feature type="region of interest" description="Disordered" evidence="6">
    <location>
        <begin position="1"/>
        <end position="22"/>
    </location>
</feature>
<keyword evidence="1" id="KW-0805">Transcription regulation</keyword>
<sequence>MASESVVGEGGNEGGEVREKQRYTESKVYTRKTFKGLKKNSLINTAITTTTTDNNSNTNITTTTTDNNSNANIITTTTAATGENDINTTTTTATATTETATAPTTTAATGENDINTTTTTATATTETATAPTTTSTAAIAILQLKPPPLKLLKLKLGMKQMTRRTTRTTWLKCENRNLLNREEVQEVVPSTREQVVERELPVGNGVLLKGLDNRVKVNLLSRSKQEKRELRKKLESELELVRSLVKKIEAKELQLSVGRLSHSRVVLANDGVDRRLRRVNSEVGSVGVHRESTTPIFTPTPRQFRPLNQLSISVLENSQGVGEFVEKEKRTPKANQFYRNSEFLLAKDKFPPAESNKKSKLNGRKQGAGELGFGFGTGTKVFKNCSALLDKLMKHKHGWVFNTPVDVTGLGLHDYFTIIKHPMDLGTVKSRLTKNWYKSPEEFAEDVRLTFHNAMTYNPEGQDVHVMAEQLLDIFETKWSVIKSDYDHEMRFAASYEVGIPTPTSRKNPFVPPPLDMRRILDRSVSMPYPIIDTRPKPITTTPSGRTPVPKKPKAKDPNKRDMTYDEKQKLSTNLQSLPSEKLDNIVQIIKKRSSALSQHDDEIEVDIDSVDVETLWELDRFVTNYKKSLSKNKRKAELAIQARAESQLNVQQKVPAPVVVEAPKETKADERNVSTLSPNHVEKQGDNGSRSSSSSSSSSDSGSSSSDSDSDSSSASGSDVGN</sequence>
<evidence type="ECO:0000313" key="10">
    <source>
        <dbReference type="Proteomes" id="UP001151532"/>
    </source>
</evidence>
<dbReference type="InterPro" id="IPR038336">
    <property type="entry name" value="NET_sf"/>
</dbReference>
<dbReference type="InterPro" id="IPR027353">
    <property type="entry name" value="NET_dom"/>
</dbReference>
<keyword evidence="10" id="KW-1185">Reference proteome</keyword>
<dbReference type="Gene3D" id="1.20.920.10">
    <property type="entry name" value="Bromodomain-like"/>
    <property type="match status" value="1"/>
</dbReference>
<feature type="coiled-coil region" evidence="5">
    <location>
        <begin position="217"/>
        <end position="251"/>
    </location>
</feature>
<dbReference type="CDD" id="cd05506">
    <property type="entry name" value="Bromo_plant1"/>
    <property type="match status" value="1"/>
</dbReference>
<feature type="region of interest" description="Disordered" evidence="6">
    <location>
        <begin position="660"/>
        <end position="723"/>
    </location>
</feature>
<evidence type="ECO:0000256" key="1">
    <source>
        <dbReference type="ARBA" id="ARBA00023015"/>
    </source>
</evidence>
<feature type="compositionally biased region" description="Basic and acidic residues" evidence="6">
    <location>
        <begin position="555"/>
        <end position="564"/>
    </location>
</feature>
<feature type="compositionally biased region" description="Low complexity" evidence="6">
    <location>
        <begin position="689"/>
        <end position="723"/>
    </location>
</feature>
<dbReference type="SMART" id="SM00297">
    <property type="entry name" value="BROMO"/>
    <property type="match status" value="1"/>
</dbReference>
<organism evidence="9 10">
    <name type="scientific">Salix purpurea</name>
    <name type="common">Purple osier willow</name>
    <dbReference type="NCBI Taxonomy" id="77065"/>
    <lineage>
        <taxon>Eukaryota</taxon>
        <taxon>Viridiplantae</taxon>
        <taxon>Streptophyta</taxon>
        <taxon>Embryophyta</taxon>
        <taxon>Tracheophyta</taxon>
        <taxon>Spermatophyta</taxon>
        <taxon>Magnoliopsida</taxon>
        <taxon>eudicotyledons</taxon>
        <taxon>Gunneridae</taxon>
        <taxon>Pentapetalae</taxon>
        <taxon>rosids</taxon>
        <taxon>fabids</taxon>
        <taxon>Malpighiales</taxon>
        <taxon>Salicaceae</taxon>
        <taxon>Saliceae</taxon>
        <taxon>Salix</taxon>
    </lineage>
</organism>
<evidence type="ECO:0000256" key="3">
    <source>
        <dbReference type="ARBA" id="ARBA00023163"/>
    </source>
</evidence>
<dbReference type="PROSITE" id="PS51525">
    <property type="entry name" value="NET"/>
    <property type="match status" value="1"/>
</dbReference>
<protein>
    <submittedName>
        <fullName evidence="9">TRANSCRIPTION FACTOR GTE4</fullName>
    </submittedName>
</protein>
<dbReference type="OrthoDB" id="21449at2759"/>
<keyword evidence="2 4" id="KW-0103">Bromodomain</keyword>
<keyword evidence="5" id="KW-0175">Coiled coil</keyword>
<dbReference type="Proteomes" id="UP001151532">
    <property type="component" value="Chromosome 19"/>
</dbReference>
<gene>
    <name evidence="9" type="ORF">OIU79_031087</name>
</gene>
<feature type="domain" description="NET" evidence="8">
    <location>
        <begin position="553"/>
        <end position="634"/>
    </location>
</feature>
<evidence type="ECO:0000259" key="8">
    <source>
        <dbReference type="PROSITE" id="PS51525"/>
    </source>
</evidence>
<evidence type="ECO:0000256" key="4">
    <source>
        <dbReference type="PROSITE-ProRule" id="PRU00035"/>
    </source>
</evidence>
<dbReference type="PRINTS" id="PR00503">
    <property type="entry name" value="BROMODOMAIN"/>
</dbReference>
<dbReference type="InterPro" id="IPR001487">
    <property type="entry name" value="Bromodomain"/>
</dbReference>
<evidence type="ECO:0000256" key="6">
    <source>
        <dbReference type="SAM" id="MobiDB-lite"/>
    </source>
</evidence>
<reference evidence="9" key="2">
    <citation type="journal article" date="2023" name="Int. J. Mol. Sci.">
        <title>De Novo Assembly and Annotation of 11 Diverse Shrub Willow (Salix) Genomes Reveals Novel Gene Organization in Sex-Linked Regions.</title>
        <authorList>
            <person name="Hyden B."/>
            <person name="Feng K."/>
            <person name="Yates T.B."/>
            <person name="Jawdy S."/>
            <person name="Cereghino C."/>
            <person name="Smart L.B."/>
            <person name="Muchero W."/>
        </authorList>
    </citation>
    <scope>NUCLEOTIDE SEQUENCE</scope>
    <source>
        <tissue evidence="9">Shoot tip</tissue>
    </source>
</reference>
<dbReference type="SUPFAM" id="SSF47370">
    <property type="entry name" value="Bromodomain"/>
    <property type="match status" value="1"/>
</dbReference>
<evidence type="ECO:0000256" key="5">
    <source>
        <dbReference type="SAM" id="Coils"/>
    </source>
</evidence>
<feature type="domain" description="Bromo" evidence="7">
    <location>
        <begin position="393"/>
        <end position="465"/>
    </location>
</feature>
<keyword evidence="3" id="KW-0804">Transcription</keyword>
<dbReference type="AlphaFoldDB" id="A0A9Q0ZS25"/>
<dbReference type="Gene3D" id="1.20.1270.220">
    <property type="match status" value="1"/>
</dbReference>
<dbReference type="PROSITE" id="PS50014">
    <property type="entry name" value="BROMODOMAIN_2"/>
    <property type="match status" value="1"/>
</dbReference>
<feature type="region of interest" description="Disordered" evidence="6">
    <location>
        <begin position="531"/>
        <end position="564"/>
    </location>
</feature>
<dbReference type="InterPro" id="IPR037377">
    <property type="entry name" value="GTE_bromo"/>
</dbReference>
<comment type="caution">
    <text evidence="9">The sequence shown here is derived from an EMBL/GenBank/DDBJ whole genome shotgun (WGS) entry which is preliminary data.</text>
</comment>
<reference evidence="9" key="1">
    <citation type="submission" date="2022-11" db="EMBL/GenBank/DDBJ databases">
        <authorList>
            <person name="Hyden B.L."/>
            <person name="Feng K."/>
            <person name="Yates T."/>
            <person name="Jawdy S."/>
            <person name="Smart L.B."/>
            <person name="Muchero W."/>
        </authorList>
    </citation>
    <scope>NUCLEOTIDE SEQUENCE</scope>
    <source>
        <tissue evidence="9">Shoot tip</tissue>
    </source>
</reference>
<dbReference type="Pfam" id="PF00439">
    <property type="entry name" value="Bromodomain"/>
    <property type="match status" value="1"/>
</dbReference>